<dbReference type="PRINTS" id="PR00131">
    <property type="entry name" value="GLHYDRLASE1"/>
</dbReference>
<evidence type="ECO:0000256" key="2">
    <source>
        <dbReference type="ARBA" id="ARBA00010838"/>
    </source>
</evidence>
<evidence type="ECO:0000256" key="3">
    <source>
        <dbReference type="ARBA" id="ARBA00012744"/>
    </source>
</evidence>
<evidence type="ECO:0000256" key="8">
    <source>
        <dbReference type="ARBA" id="ARBA00023326"/>
    </source>
</evidence>
<dbReference type="Gene3D" id="3.20.20.80">
    <property type="entry name" value="Glycosidases"/>
    <property type="match status" value="1"/>
</dbReference>
<keyword evidence="8" id="KW-0624">Polysaccharide degradation</keyword>
<feature type="active site" description="Nucleophile" evidence="9">
    <location>
        <position position="382"/>
    </location>
</feature>
<comment type="catalytic activity">
    <reaction evidence="1 10">
        <text>Hydrolysis of terminal, non-reducing beta-D-glucosyl residues with release of beta-D-glucose.</text>
        <dbReference type="EC" id="3.2.1.21"/>
    </reaction>
</comment>
<dbReference type="SUPFAM" id="SSF51445">
    <property type="entry name" value="(Trans)glycosidases"/>
    <property type="match status" value="1"/>
</dbReference>
<accession>A0ABV8I966</accession>
<dbReference type="Pfam" id="PF00232">
    <property type="entry name" value="Glyco_hydro_1"/>
    <property type="match status" value="1"/>
</dbReference>
<dbReference type="InterPro" id="IPR017853">
    <property type="entry name" value="GH"/>
</dbReference>
<keyword evidence="12" id="KW-1185">Reference proteome</keyword>
<evidence type="ECO:0000256" key="10">
    <source>
        <dbReference type="RuleBase" id="RU361175"/>
    </source>
</evidence>
<dbReference type="EMBL" id="JBHSBM010000017">
    <property type="protein sequence ID" value="MFC4059588.1"/>
    <property type="molecule type" value="Genomic_DNA"/>
</dbReference>
<comment type="similarity">
    <text evidence="2 10">Belongs to the glycosyl hydrolase 1 family.</text>
</comment>
<dbReference type="EC" id="3.2.1.21" evidence="3 10"/>
<dbReference type="PROSITE" id="PS00653">
    <property type="entry name" value="GLYCOSYL_HYDROL_F1_2"/>
    <property type="match status" value="1"/>
</dbReference>
<evidence type="ECO:0000256" key="9">
    <source>
        <dbReference type="PROSITE-ProRule" id="PRU10055"/>
    </source>
</evidence>
<comment type="caution">
    <text evidence="11">The sequence shown here is derived from an EMBL/GenBank/DDBJ whole genome shotgun (WGS) entry which is preliminary data.</text>
</comment>
<reference evidence="12" key="1">
    <citation type="journal article" date="2019" name="Int. J. Syst. Evol. Microbiol.">
        <title>The Global Catalogue of Microorganisms (GCM) 10K type strain sequencing project: providing services to taxonomists for standard genome sequencing and annotation.</title>
        <authorList>
            <consortium name="The Broad Institute Genomics Platform"/>
            <consortium name="The Broad Institute Genome Sequencing Center for Infectious Disease"/>
            <person name="Wu L."/>
            <person name="Ma J."/>
        </authorList>
    </citation>
    <scope>NUCLEOTIDE SEQUENCE [LARGE SCALE GENOMIC DNA]</scope>
    <source>
        <strain evidence="12">TBRC 4489</strain>
    </source>
</reference>
<dbReference type="PROSITE" id="PS00572">
    <property type="entry name" value="GLYCOSYL_HYDROL_F1_1"/>
    <property type="match status" value="1"/>
</dbReference>
<dbReference type="InterPro" id="IPR017736">
    <property type="entry name" value="Glyco_hydro_1_beta-glucosidase"/>
</dbReference>
<dbReference type="GO" id="GO:0008422">
    <property type="term" value="F:beta-glucosidase activity"/>
    <property type="evidence" value="ECO:0007669"/>
    <property type="project" value="UniProtKB-EC"/>
</dbReference>
<dbReference type="NCBIfam" id="TIGR03356">
    <property type="entry name" value="BGL"/>
    <property type="match status" value="1"/>
</dbReference>
<evidence type="ECO:0000256" key="7">
    <source>
        <dbReference type="ARBA" id="ARBA00023295"/>
    </source>
</evidence>
<keyword evidence="4 10" id="KW-0378">Hydrolase</keyword>
<dbReference type="InterPro" id="IPR018120">
    <property type="entry name" value="Glyco_hydro_1_AS"/>
</dbReference>
<dbReference type="InterPro" id="IPR001360">
    <property type="entry name" value="Glyco_hydro_1"/>
</dbReference>
<evidence type="ECO:0000256" key="5">
    <source>
        <dbReference type="ARBA" id="ARBA00023001"/>
    </source>
</evidence>
<dbReference type="RefSeq" id="WP_377288006.1">
    <property type="nucleotide sequence ID" value="NZ_JBHSBM010000017.1"/>
</dbReference>
<dbReference type="InterPro" id="IPR033132">
    <property type="entry name" value="GH_1_N_CS"/>
</dbReference>
<evidence type="ECO:0000313" key="11">
    <source>
        <dbReference type="EMBL" id="MFC4059588.1"/>
    </source>
</evidence>
<dbReference type="Proteomes" id="UP001595850">
    <property type="component" value="Unassembled WGS sequence"/>
</dbReference>
<keyword evidence="6" id="KW-0119">Carbohydrate metabolism</keyword>
<sequence length="479" mass="51677">MTVVNTRGTAPSYLTEGRADFPAGFVWGAATASYQIEGAAAADGRGPSIWDTFSHTPGKVAGGDTGDAACDHYHRYPGDVRLMAELGLHAYRFSVAWPRIQATGSGPANPAGLAFYDRLVDELLAAGITPYATLYHWDLPQALQDAGGWAERGTAFRFAEYAELVHARLGDRVRNWATLNEPWVSAFLGYASGVHAPGVQDPAASFRAAHHLLLGHGLAARALRAAGAEEITLVINSSPVVTPAQVHDPGAPVTEADAEAVRRVDALLTRQFLDPALRGHYPAEVLEIVERHGGTAHILDGDLETIHQPIDLVGINYYNPCVVEAGPGEPANPAWPGTEDVRFGPAEAPVTAMGWPIVPTGLSRLLLRLAADYPEIGLIVTENGAAFDDAVGDDGRVRDADRIAYLDGHLRAVHAALEGGADLRGYIVWSLLDNFEWAEGYRRRFGIVHVDFETQRRTPKDSALWYRDVIQRNGVRGPE</sequence>
<gene>
    <name evidence="11" type="ORF">ACFOWE_14890</name>
</gene>
<proteinExistence type="inferred from homology"/>
<dbReference type="PANTHER" id="PTHR10353">
    <property type="entry name" value="GLYCOSYL HYDROLASE"/>
    <property type="match status" value="1"/>
</dbReference>
<evidence type="ECO:0000313" key="12">
    <source>
        <dbReference type="Proteomes" id="UP001595850"/>
    </source>
</evidence>
<protein>
    <recommendedName>
        <fullName evidence="3 10">Beta-glucosidase</fullName>
        <ecNumber evidence="3 10">3.2.1.21</ecNumber>
    </recommendedName>
</protein>
<evidence type="ECO:0000256" key="4">
    <source>
        <dbReference type="ARBA" id="ARBA00022801"/>
    </source>
</evidence>
<keyword evidence="7 10" id="KW-0326">Glycosidase</keyword>
<name>A0ABV8I966_9ACTN</name>
<organism evidence="11 12">
    <name type="scientific">Planomonospora corallina</name>
    <dbReference type="NCBI Taxonomy" id="1806052"/>
    <lineage>
        <taxon>Bacteria</taxon>
        <taxon>Bacillati</taxon>
        <taxon>Actinomycetota</taxon>
        <taxon>Actinomycetes</taxon>
        <taxon>Streptosporangiales</taxon>
        <taxon>Streptosporangiaceae</taxon>
        <taxon>Planomonospora</taxon>
    </lineage>
</organism>
<evidence type="ECO:0000256" key="1">
    <source>
        <dbReference type="ARBA" id="ARBA00000448"/>
    </source>
</evidence>
<keyword evidence="5" id="KW-0136">Cellulose degradation</keyword>
<evidence type="ECO:0000256" key="6">
    <source>
        <dbReference type="ARBA" id="ARBA00023277"/>
    </source>
</evidence>
<dbReference type="PANTHER" id="PTHR10353:SF36">
    <property type="entry name" value="LP05116P"/>
    <property type="match status" value="1"/>
</dbReference>